<keyword evidence="3" id="KW-1185">Reference proteome</keyword>
<feature type="region of interest" description="Disordered" evidence="1">
    <location>
        <begin position="195"/>
        <end position="293"/>
    </location>
</feature>
<sequence length="416" mass="45212">MNSLVAYGNSSDSSDNEGGDCIVGHLVSQKPDEASKSRTATDLLATDDDFDASIPLGSEGTSDGANLFSSLPEMANAQVSASKTTGEDGLEDFVKETKSWEVKYKEKAEAKLKKIQAKREKPEFQKKTKGKKKIVAFTAAPDDDDEDYQVAAPPQAAQSAQPKVTSRLISMLPAPKNKGGSVEMNNIFLKTSPKKVVPVKSEPSTEPTAPILETKEDSDSDSELPSDFFGLSANARKRQKLDSSPVGASDFKINVQPAITHGEYGPARPTPMEEQLPLYGPSLDVPSSSAGPKQISDEKAYNLINRYEMQPWGFSDRNAAAAVGSMKEVNMNEMVGSGVRETLLRNLNNKGMADASAPTPSTGQKGDAKPKRDVTSKRKHQITYLADLAVSRDEQLREQWAQNRQSKQMSRQKYGF</sequence>
<dbReference type="EMBL" id="AZBU02000001">
    <property type="protein sequence ID" value="TMS37938.1"/>
    <property type="molecule type" value="Genomic_DNA"/>
</dbReference>
<dbReference type="AlphaFoldDB" id="A0A4U8V103"/>
<dbReference type="PANTHER" id="PTHR13621">
    <property type="entry name" value="PROLINE-RICH PROTEIN PRCC"/>
    <property type="match status" value="1"/>
</dbReference>
<feature type="compositionally biased region" description="Low complexity" evidence="1">
    <location>
        <begin position="195"/>
        <end position="204"/>
    </location>
</feature>
<reference evidence="2 3" key="2">
    <citation type="journal article" date="2019" name="G3 (Bethesda)">
        <title>Hybrid Assembly of the Genome of the Entomopathogenic Nematode Steinernema carpocapsae Identifies the X-Chromosome.</title>
        <authorList>
            <person name="Serra L."/>
            <person name="Macchietto M."/>
            <person name="Macias-Munoz A."/>
            <person name="McGill C.J."/>
            <person name="Rodriguez I.M."/>
            <person name="Rodriguez B."/>
            <person name="Murad R."/>
            <person name="Mortazavi A."/>
        </authorList>
    </citation>
    <scope>NUCLEOTIDE SEQUENCE [LARGE SCALE GENOMIC DNA]</scope>
    <source>
        <strain evidence="2 3">ALL</strain>
    </source>
</reference>
<feature type="compositionally biased region" description="Low complexity" evidence="1">
    <location>
        <begin position="151"/>
        <end position="162"/>
    </location>
</feature>
<feature type="region of interest" description="Disordered" evidence="1">
    <location>
        <begin position="139"/>
        <end position="163"/>
    </location>
</feature>
<feature type="compositionally biased region" description="Basic and acidic residues" evidence="1">
    <location>
        <begin position="366"/>
        <end position="376"/>
    </location>
</feature>
<evidence type="ECO:0000313" key="3">
    <source>
        <dbReference type="Proteomes" id="UP000298663"/>
    </source>
</evidence>
<dbReference type="InterPro" id="IPR018800">
    <property type="entry name" value="PRCC"/>
</dbReference>
<dbReference type="STRING" id="34508.A0A4U8V103"/>
<accession>A0A4U8V103</accession>
<feature type="region of interest" description="Disordered" evidence="1">
    <location>
        <begin position="351"/>
        <end position="380"/>
    </location>
</feature>
<dbReference type="Pfam" id="PF10253">
    <property type="entry name" value="PRCC"/>
    <property type="match status" value="1"/>
</dbReference>
<organism evidence="2 3">
    <name type="scientific">Steinernema carpocapsae</name>
    <name type="common">Entomopathogenic nematode</name>
    <dbReference type="NCBI Taxonomy" id="34508"/>
    <lineage>
        <taxon>Eukaryota</taxon>
        <taxon>Metazoa</taxon>
        <taxon>Ecdysozoa</taxon>
        <taxon>Nematoda</taxon>
        <taxon>Chromadorea</taxon>
        <taxon>Rhabditida</taxon>
        <taxon>Tylenchina</taxon>
        <taxon>Panagrolaimomorpha</taxon>
        <taxon>Strongyloidoidea</taxon>
        <taxon>Steinernematidae</taxon>
        <taxon>Steinernema</taxon>
    </lineage>
</organism>
<dbReference type="PANTHER" id="PTHR13621:SF2">
    <property type="entry name" value="PROLINE-RICH PROTEIN PRCC"/>
    <property type="match status" value="1"/>
</dbReference>
<evidence type="ECO:0008006" key="4">
    <source>
        <dbReference type="Google" id="ProtNLM"/>
    </source>
</evidence>
<proteinExistence type="predicted"/>
<dbReference type="GO" id="GO:0005634">
    <property type="term" value="C:nucleus"/>
    <property type="evidence" value="ECO:0007669"/>
    <property type="project" value="TreeGrafter"/>
</dbReference>
<dbReference type="OrthoDB" id="206969at2759"/>
<feature type="region of interest" description="Disordered" evidence="1">
    <location>
        <begin position="1"/>
        <end position="20"/>
    </location>
</feature>
<evidence type="ECO:0000313" key="2">
    <source>
        <dbReference type="EMBL" id="TMS37938.1"/>
    </source>
</evidence>
<dbReference type="Proteomes" id="UP000298663">
    <property type="component" value="Unassembled WGS sequence"/>
</dbReference>
<name>A0A4U8V103_STECR</name>
<protein>
    <recommendedName>
        <fullName evidence="4">Proline-rich protein PRCC</fullName>
    </recommendedName>
</protein>
<comment type="caution">
    <text evidence="2">The sequence shown here is derived from an EMBL/GenBank/DDBJ whole genome shotgun (WGS) entry which is preliminary data.</text>
</comment>
<reference evidence="2 3" key="1">
    <citation type="journal article" date="2015" name="Genome Biol.">
        <title>Comparative genomics of Steinernema reveals deeply conserved gene regulatory networks.</title>
        <authorList>
            <person name="Dillman A.R."/>
            <person name="Macchietto M."/>
            <person name="Porter C.F."/>
            <person name="Rogers A."/>
            <person name="Williams B."/>
            <person name="Antoshechkin I."/>
            <person name="Lee M.M."/>
            <person name="Goodwin Z."/>
            <person name="Lu X."/>
            <person name="Lewis E.E."/>
            <person name="Goodrich-Blair H."/>
            <person name="Stock S.P."/>
            <person name="Adams B.J."/>
            <person name="Sternberg P.W."/>
            <person name="Mortazavi A."/>
        </authorList>
    </citation>
    <scope>NUCLEOTIDE SEQUENCE [LARGE SCALE GENOMIC DNA]</scope>
    <source>
        <strain evidence="2 3">ALL</strain>
    </source>
</reference>
<evidence type="ECO:0000256" key="1">
    <source>
        <dbReference type="SAM" id="MobiDB-lite"/>
    </source>
</evidence>
<gene>
    <name evidence="2" type="ORF">L596_004771</name>
</gene>